<dbReference type="EMBL" id="CM008047">
    <property type="protein sequence ID" value="PVH64023.1"/>
    <property type="molecule type" value="Genomic_DNA"/>
</dbReference>
<dbReference type="Proteomes" id="UP000243499">
    <property type="component" value="Chromosome 2"/>
</dbReference>
<feature type="region of interest" description="Disordered" evidence="1">
    <location>
        <begin position="35"/>
        <end position="205"/>
    </location>
</feature>
<name>A0A2T8KP99_9POAL</name>
<organism evidence="2">
    <name type="scientific">Panicum hallii</name>
    <dbReference type="NCBI Taxonomy" id="206008"/>
    <lineage>
        <taxon>Eukaryota</taxon>
        <taxon>Viridiplantae</taxon>
        <taxon>Streptophyta</taxon>
        <taxon>Embryophyta</taxon>
        <taxon>Tracheophyta</taxon>
        <taxon>Spermatophyta</taxon>
        <taxon>Magnoliopsida</taxon>
        <taxon>Liliopsida</taxon>
        <taxon>Poales</taxon>
        <taxon>Poaceae</taxon>
        <taxon>PACMAD clade</taxon>
        <taxon>Panicoideae</taxon>
        <taxon>Panicodae</taxon>
        <taxon>Paniceae</taxon>
        <taxon>Panicinae</taxon>
        <taxon>Panicum</taxon>
        <taxon>Panicum sect. Panicum</taxon>
    </lineage>
</organism>
<dbReference type="Gramene" id="PVH64023">
    <property type="protein sequence ID" value="PVH64023"/>
    <property type="gene ID" value="PAHAL_2G166400"/>
</dbReference>
<feature type="compositionally biased region" description="Low complexity" evidence="1">
    <location>
        <begin position="83"/>
        <end position="93"/>
    </location>
</feature>
<evidence type="ECO:0000313" key="2">
    <source>
        <dbReference type="EMBL" id="PVH64023.1"/>
    </source>
</evidence>
<accession>A0A2T8KP99</accession>
<feature type="compositionally biased region" description="Low complexity" evidence="1">
    <location>
        <begin position="133"/>
        <end position="154"/>
    </location>
</feature>
<dbReference type="AlphaFoldDB" id="A0A2T8KP99"/>
<protein>
    <submittedName>
        <fullName evidence="2">Uncharacterized protein</fullName>
    </submittedName>
</protein>
<proteinExistence type="predicted"/>
<sequence length="205" mass="21947">MLQAWSSAIILRHARGHLDSVIFDYRVPEFHKDSGLVERDSPQGSRPFPRNGLPLVESWPGPNYWAFGSPRRGAGAPVPIDFPGAGAPPCGSRAPPPPRHDSPSRRRRRRSAPPPPRPSRAALPVQVAPPRPTAASSASPSCRSSASRSRSGTAPPSPSRSRRPSAFPSRPRRPGNERGGRQVVGASDKTARHLAPAAADRISRG</sequence>
<reference evidence="2" key="1">
    <citation type="submission" date="2018-04" db="EMBL/GenBank/DDBJ databases">
        <title>WGS assembly of Panicum hallii.</title>
        <authorList>
            <person name="Lovell J."/>
            <person name="Jenkins J."/>
            <person name="Lowry D."/>
            <person name="Mamidi S."/>
            <person name="Sreedasyam A."/>
            <person name="Weng X."/>
            <person name="Barry K."/>
            <person name="Bonette J."/>
            <person name="Campitelli B."/>
            <person name="Daum C."/>
            <person name="Gordon S."/>
            <person name="Gould B."/>
            <person name="Lipzen A."/>
            <person name="Macqueen A."/>
            <person name="Palacio-Mejia J."/>
            <person name="Plott C."/>
            <person name="Shakirov E."/>
            <person name="Shu S."/>
            <person name="Yoshinaga Y."/>
            <person name="Zane M."/>
            <person name="Rokhsar D."/>
            <person name="Grimwood J."/>
            <person name="Schmutz J."/>
            <person name="Juenger T."/>
        </authorList>
    </citation>
    <scope>NUCLEOTIDE SEQUENCE [LARGE SCALE GENOMIC DNA]</scope>
    <source>
        <strain evidence="2">FIL2</strain>
    </source>
</reference>
<evidence type="ECO:0000256" key="1">
    <source>
        <dbReference type="SAM" id="MobiDB-lite"/>
    </source>
</evidence>
<gene>
    <name evidence="2" type="ORF">PAHAL_2G166400</name>
</gene>